<keyword evidence="3" id="KW-1185">Reference proteome</keyword>
<feature type="compositionally biased region" description="Basic and acidic residues" evidence="1">
    <location>
        <begin position="112"/>
        <end position="123"/>
    </location>
</feature>
<organism evidence="2 3">
    <name type="scientific">Plakobranchus ocellatus</name>
    <dbReference type="NCBI Taxonomy" id="259542"/>
    <lineage>
        <taxon>Eukaryota</taxon>
        <taxon>Metazoa</taxon>
        <taxon>Spiralia</taxon>
        <taxon>Lophotrochozoa</taxon>
        <taxon>Mollusca</taxon>
        <taxon>Gastropoda</taxon>
        <taxon>Heterobranchia</taxon>
        <taxon>Euthyneura</taxon>
        <taxon>Panpulmonata</taxon>
        <taxon>Sacoglossa</taxon>
        <taxon>Placobranchoidea</taxon>
        <taxon>Plakobranchidae</taxon>
        <taxon>Plakobranchus</taxon>
    </lineage>
</organism>
<proteinExistence type="predicted"/>
<feature type="compositionally biased region" description="Acidic residues" evidence="1">
    <location>
        <begin position="1"/>
        <end position="11"/>
    </location>
</feature>
<protein>
    <submittedName>
        <fullName evidence="2">Uncharacterized protein</fullName>
    </submittedName>
</protein>
<accession>A0AAV4CLD1</accession>
<reference evidence="2 3" key="1">
    <citation type="journal article" date="2021" name="Elife">
        <title>Chloroplast acquisition without the gene transfer in kleptoplastic sea slugs, Plakobranchus ocellatus.</title>
        <authorList>
            <person name="Maeda T."/>
            <person name="Takahashi S."/>
            <person name="Yoshida T."/>
            <person name="Shimamura S."/>
            <person name="Takaki Y."/>
            <person name="Nagai Y."/>
            <person name="Toyoda A."/>
            <person name="Suzuki Y."/>
            <person name="Arimoto A."/>
            <person name="Ishii H."/>
            <person name="Satoh N."/>
            <person name="Nishiyama T."/>
            <person name="Hasebe M."/>
            <person name="Maruyama T."/>
            <person name="Minagawa J."/>
            <person name="Obokata J."/>
            <person name="Shigenobu S."/>
        </authorList>
    </citation>
    <scope>NUCLEOTIDE SEQUENCE [LARGE SCALE GENOMIC DNA]</scope>
</reference>
<gene>
    <name evidence="2" type="ORF">PoB_005848300</name>
</gene>
<evidence type="ECO:0000313" key="3">
    <source>
        <dbReference type="Proteomes" id="UP000735302"/>
    </source>
</evidence>
<feature type="region of interest" description="Disordered" evidence="1">
    <location>
        <begin position="1"/>
        <end position="34"/>
    </location>
</feature>
<sequence length="141" mass="16012">MSDSIPDSDEQQSEKDEKMILASDQPEPDYPTQRDVCSHHLVENTAQIGGIGHHVEIDESLMSKRKNNVHRVVQQSFYHQKINEMASTRIDENEVFGLLDLSDSEVSDWIPDSDKELSEKDGDLAADQPEPDYPTQRCVET</sequence>
<dbReference type="Proteomes" id="UP000735302">
    <property type="component" value="Unassembled WGS sequence"/>
</dbReference>
<dbReference type="EMBL" id="BLXT01006511">
    <property type="protein sequence ID" value="GFO31978.1"/>
    <property type="molecule type" value="Genomic_DNA"/>
</dbReference>
<dbReference type="AlphaFoldDB" id="A0AAV4CLD1"/>
<evidence type="ECO:0000313" key="2">
    <source>
        <dbReference type="EMBL" id="GFO31978.1"/>
    </source>
</evidence>
<name>A0AAV4CLD1_9GAST</name>
<comment type="caution">
    <text evidence="2">The sequence shown here is derived from an EMBL/GenBank/DDBJ whole genome shotgun (WGS) entry which is preliminary data.</text>
</comment>
<feature type="region of interest" description="Disordered" evidence="1">
    <location>
        <begin position="106"/>
        <end position="141"/>
    </location>
</feature>
<evidence type="ECO:0000256" key="1">
    <source>
        <dbReference type="SAM" id="MobiDB-lite"/>
    </source>
</evidence>